<sequence>NCYMALNTLHEAAILPSIWREEEKSQVEAKQQNFDT</sequence>
<proteinExistence type="predicted"/>
<evidence type="ECO:0000313" key="1">
    <source>
        <dbReference type="EMBL" id="MCI27585.1"/>
    </source>
</evidence>
<dbReference type="EMBL" id="LXQA010160303">
    <property type="protein sequence ID" value="MCI27585.1"/>
    <property type="molecule type" value="Genomic_DNA"/>
</dbReference>
<accession>A0A392QWG1</accession>
<feature type="non-terminal residue" evidence="1">
    <location>
        <position position="1"/>
    </location>
</feature>
<evidence type="ECO:0000313" key="2">
    <source>
        <dbReference type="Proteomes" id="UP000265520"/>
    </source>
</evidence>
<organism evidence="1 2">
    <name type="scientific">Trifolium medium</name>
    <dbReference type="NCBI Taxonomy" id="97028"/>
    <lineage>
        <taxon>Eukaryota</taxon>
        <taxon>Viridiplantae</taxon>
        <taxon>Streptophyta</taxon>
        <taxon>Embryophyta</taxon>
        <taxon>Tracheophyta</taxon>
        <taxon>Spermatophyta</taxon>
        <taxon>Magnoliopsida</taxon>
        <taxon>eudicotyledons</taxon>
        <taxon>Gunneridae</taxon>
        <taxon>Pentapetalae</taxon>
        <taxon>rosids</taxon>
        <taxon>fabids</taxon>
        <taxon>Fabales</taxon>
        <taxon>Fabaceae</taxon>
        <taxon>Papilionoideae</taxon>
        <taxon>50 kb inversion clade</taxon>
        <taxon>NPAAA clade</taxon>
        <taxon>Hologalegina</taxon>
        <taxon>IRL clade</taxon>
        <taxon>Trifolieae</taxon>
        <taxon>Trifolium</taxon>
    </lineage>
</organism>
<protein>
    <submittedName>
        <fullName evidence="1">Uncharacterized protein</fullName>
    </submittedName>
</protein>
<reference evidence="1 2" key="1">
    <citation type="journal article" date="2018" name="Front. Plant Sci.">
        <title>Red Clover (Trifolium pratense) and Zigzag Clover (T. medium) - A Picture of Genomic Similarities and Differences.</title>
        <authorList>
            <person name="Dluhosova J."/>
            <person name="Istvanek J."/>
            <person name="Nedelnik J."/>
            <person name="Repkova J."/>
        </authorList>
    </citation>
    <scope>NUCLEOTIDE SEQUENCE [LARGE SCALE GENOMIC DNA]</scope>
    <source>
        <strain evidence="2">cv. 10/8</strain>
        <tissue evidence="1">Leaf</tissue>
    </source>
</reference>
<comment type="caution">
    <text evidence="1">The sequence shown here is derived from an EMBL/GenBank/DDBJ whole genome shotgun (WGS) entry which is preliminary data.</text>
</comment>
<dbReference type="Proteomes" id="UP000265520">
    <property type="component" value="Unassembled WGS sequence"/>
</dbReference>
<dbReference type="AlphaFoldDB" id="A0A392QWG1"/>
<keyword evidence="2" id="KW-1185">Reference proteome</keyword>
<name>A0A392QWG1_9FABA</name>